<feature type="chain" id="PRO_5040926783" evidence="2">
    <location>
        <begin position="23"/>
        <end position="236"/>
    </location>
</feature>
<dbReference type="Proteomes" id="UP001149074">
    <property type="component" value="Unassembled WGS sequence"/>
</dbReference>
<gene>
    <name evidence="3" type="ORF">N7532_010178</name>
</gene>
<evidence type="ECO:0000313" key="3">
    <source>
        <dbReference type="EMBL" id="KAJ5085407.1"/>
    </source>
</evidence>
<name>A0A9W9EP39_9EURO</name>
<reference evidence="3" key="1">
    <citation type="submission" date="2022-11" db="EMBL/GenBank/DDBJ databases">
        <authorList>
            <person name="Petersen C."/>
        </authorList>
    </citation>
    <scope>NUCLEOTIDE SEQUENCE</scope>
    <source>
        <strain evidence="3">IBT 30761</strain>
    </source>
</reference>
<protein>
    <submittedName>
        <fullName evidence="3">Uncharacterized protein</fullName>
    </submittedName>
</protein>
<dbReference type="RefSeq" id="XP_056470085.1">
    <property type="nucleotide sequence ID" value="XM_056622669.1"/>
</dbReference>
<dbReference type="OrthoDB" id="4369854at2759"/>
<keyword evidence="4" id="KW-1185">Reference proteome</keyword>
<keyword evidence="2" id="KW-0732">Signal</keyword>
<dbReference type="GeneID" id="81361648"/>
<dbReference type="EMBL" id="JAPQKI010000010">
    <property type="protein sequence ID" value="KAJ5085407.1"/>
    <property type="molecule type" value="Genomic_DNA"/>
</dbReference>
<organism evidence="3 4">
    <name type="scientific">Penicillium argentinense</name>
    <dbReference type="NCBI Taxonomy" id="1131581"/>
    <lineage>
        <taxon>Eukaryota</taxon>
        <taxon>Fungi</taxon>
        <taxon>Dikarya</taxon>
        <taxon>Ascomycota</taxon>
        <taxon>Pezizomycotina</taxon>
        <taxon>Eurotiomycetes</taxon>
        <taxon>Eurotiomycetidae</taxon>
        <taxon>Eurotiales</taxon>
        <taxon>Aspergillaceae</taxon>
        <taxon>Penicillium</taxon>
    </lineage>
</organism>
<evidence type="ECO:0000256" key="1">
    <source>
        <dbReference type="SAM" id="MobiDB-lite"/>
    </source>
</evidence>
<evidence type="ECO:0000256" key="2">
    <source>
        <dbReference type="SAM" id="SignalP"/>
    </source>
</evidence>
<accession>A0A9W9EP39</accession>
<feature type="signal peptide" evidence="2">
    <location>
        <begin position="1"/>
        <end position="22"/>
    </location>
</feature>
<comment type="caution">
    <text evidence="3">The sequence shown here is derived from an EMBL/GenBank/DDBJ whole genome shotgun (WGS) entry which is preliminary data.</text>
</comment>
<proteinExistence type="predicted"/>
<evidence type="ECO:0000313" key="4">
    <source>
        <dbReference type="Proteomes" id="UP001149074"/>
    </source>
</evidence>
<reference evidence="3" key="2">
    <citation type="journal article" date="2023" name="IMA Fungus">
        <title>Comparative genomic study of the Penicillium genus elucidates a diverse pangenome and 15 lateral gene transfer events.</title>
        <authorList>
            <person name="Petersen C."/>
            <person name="Sorensen T."/>
            <person name="Nielsen M.R."/>
            <person name="Sondergaard T.E."/>
            <person name="Sorensen J.L."/>
            <person name="Fitzpatrick D.A."/>
            <person name="Frisvad J.C."/>
            <person name="Nielsen K.L."/>
        </authorList>
    </citation>
    <scope>NUCLEOTIDE SEQUENCE</scope>
    <source>
        <strain evidence="3">IBT 30761</strain>
    </source>
</reference>
<sequence>MQQPNLLSSFALLALIAAPSAASEETKQTITVPWVGYEGYAPNYFKDYEVWEAGSDGEKTTYTIACPSNVTSCIDFQPYPMTVVIAPNSYNVQLDAVWSTSSSGCTFSAGPTPTAASCSYTESYNFGTRTHTTTDSYHVPDESVFETIVSETLVIAGTGHATTTDSVSSTAIVTAAIASGGSETSSASVGASASQGSTASTNVASTTTSSNFAVKTPARLVLPAVGGWIAGAALQI</sequence>
<dbReference type="AlphaFoldDB" id="A0A9W9EP39"/>
<feature type="region of interest" description="Disordered" evidence="1">
    <location>
        <begin position="182"/>
        <end position="208"/>
    </location>
</feature>